<keyword evidence="5" id="KW-1185">Reference proteome</keyword>
<feature type="signal peptide" evidence="2">
    <location>
        <begin position="1"/>
        <end position="19"/>
    </location>
</feature>
<accession>A0A4R8Q0R1</accession>
<dbReference type="GO" id="GO:0004553">
    <property type="term" value="F:hydrolase activity, hydrolyzing O-glycosyl compounds"/>
    <property type="evidence" value="ECO:0007669"/>
    <property type="project" value="InterPro"/>
</dbReference>
<comment type="caution">
    <text evidence="4">The sequence shown here is derived from an EMBL/GenBank/DDBJ whole genome shotgun (WGS) entry which is preliminary data.</text>
</comment>
<dbReference type="SUPFAM" id="SSF51197">
    <property type="entry name" value="Clavaminate synthase-like"/>
    <property type="match status" value="1"/>
</dbReference>
<evidence type="ECO:0000256" key="2">
    <source>
        <dbReference type="SAM" id="SignalP"/>
    </source>
</evidence>
<dbReference type="InterPro" id="IPR013320">
    <property type="entry name" value="ConA-like_dom_sf"/>
</dbReference>
<name>A0A4R8Q0R1_COLTR</name>
<dbReference type="SUPFAM" id="SSF49899">
    <property type="entry name" value="Concanavalin A-like lectins/glucanases"/>
    <property type="match status" value="1"/>
</dbReference>
<feature type="compositionally biased region" description="Polar residues" evidence="1">
    <location>
        <begin position="304"/>
        <end position="323"/>
    </location>
</feature>
<dbReference type="PANTHER" id="PTHR10963:SF60">
    <property type="entry name" value="GRAM-NEGATIVE BACTERIA-BINDING PROTEIN 1-RELATED"/>
    <property type="match status" value="1"/>
</dbReference>
<feature type="region of interest" description="Disordered" evidence="1">
    <location>
        <begin position="300"/>
        <end position="331"/>
    </location>
</feature>
<dbReference type="Gene3D" id="2.60.120.330">
    <property type="entry name" value="B-lactam Antibiotic, Isopenicillin N Synthase, Chain"/>
    <property type="match status" value="1"/>
</dbReference>
<dbReference type="GO" id="GO:0005975">
    <property type="term" value="P:carbohydrate metabolic process"/>
    <property type="evidence" value="ECO:0007669"/>
    <property type="project" value="InterPro"/>
</dbReference>
<evidence type="ECO:0000313" key="4">
    <source>
        <dbReference type="EMBL" id="TDZ30390.1"/>
    </source>
</evidence>
<dbReference type="Pfam" id="PF26113">
    <property type="entry name" value="GH16_XgeA"/>
    <property type="match status" value="1"/>
</dbReference>
<reference evidence="4 5" key="1">
    <citation type="submission" date="2018-12" db="EMBL/GenBank/DDBJ databases">
        <title>Genome sequence and assembly of Colletotrichum trifolii.</title>
        <authorList>
            <person name="Gan P."/>
            <person name="Shirasu K."/>
        </authorList>
    </citation>
    <scope>NUCLEOTIDE SEQUENCE [LARGE SCALE GENOMIC DNA]</scope>
    <source>
        <strain evidence="4 5">543-2</strain>
    </source>
</reference>
<evidence type="ECO:0000313" key="5">
    <source>
        <dbReference type="Proteomes" id="UP000295703"/>
    </source>
</evidence>
<gene>
    <name evidence="4" type="primary">bglA-0</name>
    <name evidence="4" type="ORF">CTRI78_v011877</name>
</gene>
<evidence type="ECO:0000259" key="3">
    <source>
        <dbReference type="PROSITE" id="PS51762"/>
    </source>
</evidence>
<dbReference type="Pfam" id="PF03171">
    <property type="entry name" value="2OG-FeII_Oxy"/>
    <property type="match status" value="1"/>
</dbReference>
<dbReference type="Gene3D" id="2.60.120.200">
    <property type="match status" value="1"/>
</dbReference>
<dbReference type="Proteomes" id="UP000295703">
    <property type="component" value="Unassembled WGS sequence"/>
</dbReference>
<dbReference type="InterPro" id="IPR027443">
    <property type="entry name" value="IPNS-like_sf"/>
</dbReference>
<dbReference type="InterPro" id="IPR000757">
    <property type="entry name" value="Beta-glucanase-like"/>
</dbReference>
<dbReference type="InterPro" id="IPR044861">
    <property type="entry name" value="IPNS-like_FE2OG_OXY"/>
</dbReference>
<feature type="region of interest" description="Disordered" evidence="1">
    <location>
        <begin position="672"/>
        <end position="702"/>
    </location>
</feature>
<dbReference type="PANTHER" id="PTHR10963">
    <property type="entry name" value="GLYCOSYL HYDROLASE-RELATED"/>
    <property type="match status" value="1"/>
</dbReference>
<dbReference type="CDD" id="cd02182">
    <property type="entry name" value="GH16_Strep_laminarinase_like"/>
    <property type="match status" value="1"/>
</dbReference>
<keyword evidence="2" id="KW-0732">Signal</keyword>
<dbReference type="STRING" id="5466.A0A4R8Q0R1"/>
<dbReference type="InterPro" id="IPR026992">
    <property type="entry name" value="DIOX_N"/>
</dbReference>
<dbReference type="Pfam" id="PF14226">
    <property type="entry name" value="DIOX_N"/>
    <property type="match status" value="1"/>
</dbReference>
<feature type="chain" id="PRO_5020229413" evidence="2">
    <location>
        <begin position="20"/>
        <end position="715"/>
    </location>
</feature>
<dbReference type="PROSITE" id="PS51762">
    <property type="entry name" value="GH16_2"/>
    <property type="match status" value="1"/>
</dbReference>
<dbReference type="AlphaFoldDB" id="A0A4R8Q0R1"/>
<organism evidence="4 5">
    <name type="scientific">Colletotrichum trifolii</name>
    <dbReference type="NCBI Taxonomy" id="5466"/>
    <lineage>
        <taxon>Eukaryota</taxon>
        <taxon>Fungi</taxon>
        <taxon>Dikarya</taxon>
        <taxon>Ascomycota</taxon>
        <taxon>Pezizomycotina</taxon>
        <taxon>Sordariomycetes</taxon>
        <taxon>Hypocreomycetidae</taxon>
        <taxon>Glomerellales</taxon>
        <taxon>Glomerellaceae</taxon>
        <taxon>Colletotrichum</taxon>
        <taxon>Colletotrichum orbiculare species complex</taxon>
    </lineage>
</organism>
<protein>
    <submittedName>
        <fullName evidence="4">Beta-glucanase</fullName>
    </submittedName>
</protein>
<dbReference type="InterPro" id="IPR050546">
    <property type="entry name" value="Glycosyl_Hydrlase_16"/>
</dbReference>
<sequence length="715" mass="80709">MGFSSISTALLLALPLIEAKVPKIPGFELTWADDFMGRRNTLPDPDNWIIDTGTSYPGGPPAWGTWELQTYTDSVKNVRVNGKGNLQITAIRNLTGGWTSSRIETQRTDFVAKPGGKMIIQASLKTPDMRGHGYGYWPAFWTLGSEYRGNYWNWPYVGEIDIMENVNLGDLTWGVLHCDVNPGGFCNESNGLGNSTTCPNSRCPGNFHTYSIEVDRSSDPEELRWYVDGVQYHQVNATQMSDKVWAQTVHKPHFVLLNMAMGGGFPDGVAGFKTPTNATASGGTYEADIIKRYAATKQRAAAEHQQNISSSRPSSTGHNTRTPNMVADINQLPPYTPPPPTKEDLDYVDLVNLDLSQFDDPAGRKQLAKDLYEAATGYGFLTLTNHGISDETYQRQMRIANAAMTLKPEDKAPYEGKLLHLSYRWKTMTDKPAGPLGHKGGFPKALDHYNMLVHDPKHRGHPEIIRPFMEETYEVMSYIRTNILVKLLRIVADILEVPEEAVLSTHAPGGSKTEYLRYMMCEPRTKEESEKYRQIFLAGHTDWGTWTFLFSQPVAALQVLCHHTGRYRYVKHQPHGIVVNFGEALERLTGGLFKATIHRVTTPPEDQRHLRRIGVIYFSRPADDRELVPVENSPLLQRMGADKPIDERVFCMADYLDARKHGWKRYDFDMDRPREEGKHQDPFDGEYPDPEGHKSLGKFDNVPRLQYSLPTVRST</sequence>
<feature type="compositionally biased region" description="Basic and acidic residues" evidence="1">
    <location>
        <begin position="672"/>
        <end position="682"/>
    </location>
</feature>
<evidence type="ECO:0000256" key="1">
    <source>
        <dbReference type="SAM" id="MobiDB-lite"/>
    </source>
</evidence>
<dbReference type="EMBL" id="RYZW01000736">
    <property type="protein sequence ID" value="TDZ30390.1"/>
    <property type="molecule type" value="Genomic_DNA"/>
</dbReference>
<proteinExistence type="predicted"/>
<feature type="domain" description="GH16" evidence="3">
    <location>
        <begin position="37"/>
        <end position="298"/>
    </location>
</feature>